<keyword evidence="2" id="KW-1185">Reference proteome</keyword>
<dbReference type="EMBL" id="JAPQKO010000005">
    <property type="protein sequence ID" value="KAJ5161241.1"/>
    <property type="molecule type" value="Genomic_DNA"/>
</dbReference>
<gene>
    <name evidence="1" type="ORF">N7492_006633</name>
</gene>
<evidence type="ECO:0000313" key="1">
    <source>
        <dbReference type="EMBL" id="KAJ5161241.1"/>
    </source>
</evidence>
<evidence type="ECO:0000313" key="2">
    <source>
        <dbReference type="Proteomes" id="UP001146351"/>
    </source>
</evidence>
<dbReference type="Proteomes" id="UP001146351">
    <property type="component" value="Unassembled WGS sequence"/>
</dbReference>
<dbReference type="AlphaFoldDB" id="A0A9W9I0U2"/>
<name>A0A9W9I0U2_9EURO</name>
<reference evidence="1" key="1">
    <citation type="submission" date="2022-11" db="EMBL/GenBank/DDBJ databases">
        <authorList>
            <person name="Petersen C."/>
        </authorList>
    </citation>
    <scope>NUCLEOTIDE SEQUENCE</scope>
    <source>
        <strain evidence="1">IBT 21917</strain>
    </source>
</reference>
<protein>
    <submittedName>
        <fullName evidence="1">Uncharacterized protein</fullName>
    </submittedName>
</protein>
<accession>A0A9W9I0U2</accession>
<reference evidence="1" key="2">
    <citation type="journal article" date="2023" name="IMA Fungus">
        <title>Comparative genomic study of the Penicillium genus elucidates a diverse pangenome and 15 lateral gene transfer events.</title>
        <authorList>
            <person name="Petersen C."/>
            <person name="Sorensen T."/>
            <person name="Nielsen M.R."/>
            <person name="Sondergaard T.E."/>
            <person name="Sorensen J.L."/>
            <person name="Fitzpatrick D.A."/>
            <person name="Frisvad J.C."/>
            <person name="Nielsen K.L."/>
        </authorList>
    </citation>
    <scope>NUCLEOTIDE SEQUENCE</scope>
    <source>
        <strain evidence="1">IBT 21917</strain>
    </source>
</reference>
<sequence length="108" mass="12343">MSVSVDCWRMPGSFAHPGSQLGLCSENWQGLLDEHFGRVETQNCWNAEFDLKIVSVLPWLLDPGVLMQMKGSEADWKLQKNLRSGLVQEGLNLQLDRGFHWRPGQNLY</sequence>
<comment type="caution">
    <text evidence="1">The sequence shown here is derived from an EMBL/GenBank/DDBJ whole genome shotgun (WGS) entry which is preliminary data.</text>
</comment>
<organism evidence="1 2">
    <name type="scientific">Penicillium capsulatum</name>
    <dbReference type="NCBI Taxonomy" id="69766"/>
    <lineage>
        <taxon>Eukaryota</taxon>
        <taxon>Fungi</taxon>
        <taxon>Dikarya</taxon>
        <taxon>Ascomycota</taxon>
        <taxon>Pezizomycotina</taxon>
        <taxon>Eurotiomycetes</taxon>
        <taxon>Eurotiomycetidae</taxon>
        <taxon>Eurotiales</taxon>
        <taxon>Aspergillaceae</taxon>
        <taxon>Penicillium</taxon>
    </lineage>
</organism>
<proteinExistence type="predicted"/>